<evidence type="ECO:0000313" key="4">
    <source>
        <dbReference type="EMBL" id="OHA09763.1"/>
    </source>
</evidence>
<dbReference type="Pfam" id="PF00072">
    <property type="entry name" value="Response_reg"/>
    <property type="match status" value="1"/>
</dbReference>
<dbReference type="PROSITE" id="PS50110">
    <property type="entry name" value="RESPONSE_REGULATORY"/>
    <property type="match status" value="1"/>
</dbReference>
<dbReference type="STRING" id="1802281.A3A44_02640"/>
<dbReference type="InterPro" id="IPR011006">
    <property type="entry name" value="CheY-like_superfamily"/>
</dbReference>
<accession>A0A1G2LDR0</accession>
<sequence>MEKPKNILVIEDQPLIADILANALKRSGYAVTEVTTAEDAFAEMQRTRFDAILLDLVLPDMHGFEFLRAIKQDEHFREIPVIIASNVGDEVEIKKGLALGAASYIVKANVLPEDIIAAVAKTVAP</sequence>
<dbReference type="CDD" id="cd17574">
    <property type="entry name" value="REC_OmpR"/>
    <property type="match status" value="1"/>
</dbReference>
<dbReference type="Gene3D" id="3.40.50.2300">
    <property type="match status" value="1"/>
</dbReference>
<comment type="caution">
    <text evidence="4">The sequence shown here is derived from an EMBL/GenBank/DDBJ whole genome shotgun (WGS) entry which is preliminary data.</text>
</comment>
<dbReference type="SUPFAM" id="SSF52172">
    <property type="entry name" value="CheY-like"/>
    <property type="match status" value="1"/>
</dbReference>
<dbReference type="InterPro" id="IPR050595">
    <property type="entry name" value="Bact_response_regulator"/>
</dbReference>
<keyword evidence="1 2" id="KW-0597">Phosphoprotein</keyword>
<protein>
    <recommendedName>
        <fullName evidence="3">Response regulatory domain-containing protein</fullName>
    </recommendedName>
</protein>
<evidence type="ECO:0000256" key="2">
    <source>
        <dbReference type="PROSITE-ProRule" id="PRU00169"/>
    </source>
</evidence>
<feature type="domain" description="Response regulatory" evidence="3">
    <location>
        <begin position="6"/>
        <end position="122"/>
    </location>
</feature>
<reference evidence="4 5" key="1">
    <citation type="journal article" date="2016" name="Nat. Commun.">
        <title>Thousands of microbial genomes shed light on interconnected biogeochemical processes in an aquifer system.</title>
        <authorList>
            <person name="Anantharaman K."/>
            <person name="Brown C.T."/>
            <person name="Hug L.A."/>
            <person name="Sharon I."/>
            <person name="Castelle C.J."/>
            <person name="Probst A.J."/>
            <person name="Thomas B.C."/>
            <person name="Singh A."/>
            <person name="Wilkins M.J."/>
            <person name="Karaoz U."/>
            <person name="Brodie E.L."/>
            <person name="Williams K.H."/>
            <person name="Hubbard S.S."/>
            <person name="Banfield J.F."/>
        </authorList>
    </citation>
    <scope>NUCLEOTIDE SEQUENCE [LARGE SCALE GENOMIC DNA]</scope>
</reference>
<dbReference type="AlphaFoldDB" id="A0A1G2LDR0"/>
<organism evidence="4 5">
    <name type="scientific">Candidatus Sungbacteria bacterium RIFCSPLOWO2_01_FULL_60_25</name>
    <dbReference type="NCBI Taxonomy" id="1802281"/>
    <lineage>
        <taxon>Bacteria</taxon>
        <taxon>Candidatus Sungiibacteriota</taxon>
    </lineage>
</organism>
<evidence type="ECO:0000313" key="5">
    <source>
        <dbReference type="Proteomes" id="UP000178977"/>
    </source>
</evidence>
<dbReference type="Proteomes" id="UP000178977">
    <property type="component" value="Unassembled WGS sequence"/>
</dbReference>
<dbReference type="GO" id="GO:0000160">
    <property type="term" value="P:phosphorelay signal transduction system"/>
    <property type="evidence" value="ECO:0007669"/>
    <property type="project" value="InterPro"/>
</dbReference>
<dbReference type="InterPro" id="IPR001789">
    <property type="entry name" value="Sig_transdc_resp-reg_receiver"/>
</dbReference>
<gene>
    <name evidence="4" type="ORF">A3A44_02640</name>
</gene>
<feature type="modified residue" description="4-aspartylphosphate" evidence="2">
    <location>
        <position position="55"/>
    </location>
</feature>
<dbReference type="SMART" id="SM00448">
    <property type="entry name" value="REC"/>
    <property type="match status" value="1"/>
</dbReference>
<dbReference type="PANTHER" id="PTHR44591:SF3">
    <property type="entry name" value="RESPONSE REGULATORY DOMAIN-CONTAINING PROTEIN"/>
    <property type="match status" value="1"/>
</dbReference>
<dbReference type="PANTHER" id="PTHR44591">
    <property type="entry name" value="STRESS RESPONSE REGULATOR PROTEIN 1"/>
    <property type="match status" value="1"/>
</dbReference>
<name>A0A1G2LDR0_9BACT</name>
<evidence type="ECO:0000256" key="1">
    <source>
        <dbReference type="ARBA" id="ARBA00022553"/>
    </source>
</evidence>
<evidence type="ECO:0000259" key="3">
    <source>
        <dbReference type="PROSITE" id="PS50110"/>
    </source>
</evidence>
<dbReference type="EMBL" id="MHQT01000013">
    <property type="protein sequence ID" value="OHA09763.1"/>
    <property type="molecule type" value="Genomic_DNA"/>
</dbReference>
<proteinExistence type="predicted"/>